<organism evidence="3 4">
    <name type="scientific">Mucilaginibacter galii</name>
    <dbReference type="NCBI Taxonomy" id="2005073"/>
    <lineage>
        <taxon>Bacteria</taxon>
        <taxon>Pseudomonadati</taxon>
        <taxon>Bacteroidota</taxon>
        <taxon>Sphingobacteriia</taxon>
        <taxon>Sphingobacteriales</taxon>
        <taxon>Sphingobacteriaceae</taxon>
        <taxon>Mucilaginibacter</taxon>
    </lineage>
</organism>
<evidence type="ECO:0000313" key="4">
    <source>
        <dbReference type="Proteomes" id="UP000662074"/>
    </source>
</evidence>
<dbReference type="EMBL" id="BMDO01000001">
    <property type="protein sequence ID" value="GGI48987.1"/>
    <property type="molecule type" value="Genomic_DNA"/>
</dbReference>
<evidence type="ECO:0000259" key="1">
    <source>
        <dbReference type="Pfam" id="PF13472"/>
    </source>
</evidence>
<reference evidence="3" key="2">
    <citation type="submission" date="2020-09" db="EMBL/GenBank/DDBJ databases">
        <authorList>
            <person name="Sun Q."/>
            <person name="Sedlacek I."/>
        </authorList>
    </citation>
    <scope>NUCLEOTIDE SEQUENCE</scope>
    <source>
        <strain evidence="3">CCM 8711</strain>
    </source>
</reference>
<feature type="domain" description="SGNH hydrolase-type esterase" evidence="1">
    <location>
        <begin position="134"/>
        <end position="276"/>
    </location>
</feature>
<dbReference type="Pfam" id="PF13472">
    <property type="entry name" value="Lipase_GDSL_2"/>
    <property type="match status" value="1"/>
</dbReference>
<name>A0A917J6I8_9SPHI</name>
<comment type="caution">
    <text evidence="3">The sequence shown here is derived from an EMBL/GenBank/DDBJ whole genome shotgun (WGS) entry which is preliminary data.</text>
</comment>
<feature type="domain" description="Carbohydrate esterase 2 N-terminal" evidence="2">
    <location>
        <begin position="17"/>
        <end position="120"/>
    </location>
</feature>
<dbReference type="InterPro" id="IPR013830">
    <property type="entry name" value="SGNH_hydro"/>
</dbReference>
<proteinExistence type="predicted"/>
<gene>
    <name evidence="3" type="ORF">GCM10011425_01990</name>
</gene>
<dbReference type="SUPFAM" id="SSF52266">
    <property type="entry name" value="SGNH hydrolase"/>
    <property type="match status" value="1"/>
</dbReference>
<dbReference type="InterPro" id="IPR037461">
    <property type="entry name" value="CtCE2-like_dom"/>
</dbReference>
<dbReference type="PANTHER" id="PTHR37834">
    <property type="entry name" value="GDSL-LIKE LIPASE/ACYLHYDROLASE DOMAIN PROTEIN (AFU_ORTHOLOGUE AFUA_2G00620)"/>
    <property type="match status" value="1"/>
</dbReference>
<protein>
    <submittedName>
        <fullName evidence="3">Acetylxylan esterase</fullName>
    </submittedName>
</protein>
<evidence type="ECO:0000313" key="3">
    <source>
        <dbReference type="EMBL" id="GGI48987.1"/>
    </source>
</evidence>
<dbReference type="InterPro" id="IPR036514">
    <property type="entry name" value="SGNH_hydro_sf"/>
</dbReference>
<dbReference type="Gene3D" id="2.60.120.260">
    <property type="entry name" value="Galactose-binding domain-like"/>
    <property type="match status" value="1"/>
</dbReference>
<keyword evidence="4" id="KW-1185">Reference proteome</keyword>
<dbReference type="Gene3D" id="3.40.50.1110">
    <property type="entry name" value="SGNH hydrolase"/>
    <property type="match status" value="1"/>
</dbReference>
<dbReference type="InterPro" id="IPR052762">
    <property type="entry name" value="PCW_deacetylase/CE"/>
</dbReference>
<dbReference type="PANTHER" id="PTHR37834:SF2">
    <property type="entry name" value="ESTERASE, SGNH HYDROLASE-TYPE"/>
    <property type="match status" value="1"/>
</dbReference>
<dbReference type="Proteomes" id="UP000662074">
    <property type="component" value="Unassembled WGS sequence"/>
</dbReference>
<dbReference type="Pfam" id="PF17996">
    <property type="entry name" value="CE2_N"/>
    <property type="match status" value="1"/>
</dbReference>
<dbReference type="GO" id="GO:0052689">
    <property type="term" value="F:carboxylic ester hydrolase activity"/>
    <property type="evidence" value="ECO:0007669"/>
    <property type="project" value="InterPro"/>
</dbReference>
<dbReference type="AlphaFoldDB" id="A0A917J6I8"/>
<sequence length="336" mass="37888">MAAPLKFYKADNPYFNYVGRIDFKVKTKPRFWAPGVYVQARFSGTSLSVDLNDEVLWGKNHNYIEVAIDNRAPVRLQTTGKTNRIQLAKNLPNGIHTVTICKNTETSIGYLEFVGLTCGRLLPWVEKTKHKIEFIGNSITCGASADQSAVPCGKGVWQDQHNAYLAYGPRTARLLNAQWHLSSYSGIGLIHSCCDIKFAMPDIYERLNFLQDSLKWNFSKYTPDVVTVCLGQNDGIQDSTKFCTAYVDFVKTIRGHYPKASIVMLTSPMGDEKLTAVLKNYINSVETNLHAQGDEQISHYFFKKQYTGGCDYHPSVEEHGMIAKELTAYLKQLKGW</sequence>
<evidence type="ECO:0000259" key="2">
    <source>
        <dbReference type="Pfam" id="PF17996"/>
    </source>
</evidence>
<dbReference type="CDD" id="cd01831">
    <property type="entry name" value="Endoglucanase_E_like"/>
    <property type="match status" value="1"/>
</dbReference>
<reference evidence="3" key="1">
    <citation type="journal article" date="2014" name="Int. J. Syst. Evol. Microbiol.">
        <title>Complete genome sequence of Corynebacterium casei LMG S-19264T (=DSM 44701T), isolated from a smear-ripened cheese.</title>
        <authorList>
            <consortium name="US DOE Joint Genome Institute (JGI-PGF)"/>
            <person name="Walter F."/>
            <person name="Albersmeier A."/>
            <person name="Kalinowski J."/>
            <person name="Ruckert C."/>
        </authorList>
    </citation>
    <scope>NUCLEOTIDE SEQUENCE</scope>
    <source>
        <strain evidence="3">CCM 8711</strain>
    </source>
</reference>
<dbReference type="InterPro" id="IPR040794">
    <property type="entry name" value="CE2_N"/>
</dbReference>
<accession>A0A917J6I8</accession>